<gene>
    <name evidence="2" type="ORF">PVAG01_09474</name>
</gene>
<evidence type="ECO:0000313" key="2">
    <source>
        <dbReference type="EMBL" id="KAL3419252.1"/>
    </source>
</evidence>
<keyword evidence="1" id="KW-0378">Hydrolase</keyword>
<keyword evidence="3" id="KW-1185">Reference proteome</keyword>
<dbReference type="SUPFAM" id="SSF53474">
    <property type="entry name" value="alpha/beta-Hydrolases"/>
    <property type="match status" value="1"/>
</dbReference>
<reference evidence="2 3" key="1">
    <citation type="submission" date="2024-06" db="EMBL/GenBank/DDBJ databases">
        <title>Complete genome of Phlyctema vagabunda strain 19-DSS-EL-015.</title>
        <authorList>
            <person name="Fiorenzani C."/>
        </authorList>
    </citation>
    <scope>NUCLEOTIDE SEQUENCE [LARGE SCALE GENOMIC DNA]</scope>
    <source>
        <strain evidence="2 3">19-DSS-EL-015</strain>
    </source>
</reference>
<evidence type="ECO:0008006" key="4">
    <source>
        <dbReference type="Google" id="ProtNLM"/>
    </source>
</evidence>
<name>A0ABR4P7F7_9HELO</name>
<comment type="caution">
    <text evidence="2">The sequence shown here is derived from an EMBL/GenBank/DDBJ whole genome shotgun (WGS) entry which is preliminary data.</text>
</comment>
<evidence type="ECO:0000256" key="1">
    <source>
        <dbReference type="ARBA" id="ARBA00022801"/>
    </source>
</evidence>
<proteinExistence type="predicted"/>
<dbReference type="InterPro" id="IPR019436">
    <property type="entry name" value="Say1-like"/>
</dbReference>
<dbReference type="InterPro" id="IPR029058">
    <property type="entry name" value="AB_hydrolase_fold"/>
</dbReference>
<protein>
    <recommendedName>
        <fullName evidence="4">Alpha/beta hydrolase fold-3 domain-containing protein</fullName>
    </recommendedName>
</protein>
<dbReference type="PANTHER" id="PTHR48081:SF2">
    <property type="entry name" value="ALPHA_BETA-HYDROLASE"/>
    <property type="match status" value="1"/>
</dbReference>
<sequence length="408" mass="45698">MILGRVSLLDCLVFLVFLVPQLLYNVGFRDLILCGLRALPFLVIKLPLGFFYEQFLVSKEERPPFVKQASYFEDIVIRCVRYAFANIPASIGRVFFSKAVALPFLRFRMLRHGYVRSPISWREVKMGNLNGLWIVGDESSKPDIVVYYAHGGGFSMGSSYFYLEFLMVWLTLLKKSGYRNPAIFSLEYSLVGNSTRDACFPVQMNEAILGYKYVISIIGDPSRVCVGGDSAGATLILSMLLQLANTRKTKCADVDNPDVPGMAVLISPWTTLTSPLHKNTRSDYLDTATLEGYAHQYAGTHRQGSKEKEICITDPIISPGDCISPAWWRSASPSKGYFMTYGSEEVFANEIRKAVNQLRKANVIASTKEAEGGIHAWPVAALFLSRTPEARQRGLHIIVQEIRKRMGD</sequence>
<dbReference type="Proteomes" id="UP001629113">
    <property type="component" value="Unassembled WGS sequence"/>
</dbReference>
<dbReference type="EMBL" id="JBFCZG010000008">
    <property type="protein sequence ID" value="KAL3419252.1"/>
    <property type="molecule type" value="Genomic_DNA"/>
</dbReference>
<dbReference type="PANTHER" id="PTHR48081">
    <property type="entry name" value="AB HYDROLASE SUPERFAMILY PROTEIN C4A8.06C"/>
    <property type="match status" value="1"/>
</dbReference>
<organism evidence="2 3">
    <name type="scientific">Phlyctema vagabunda</name>
    <dbReference type="NCBI Taxonomy" id="108571"/>
    <lineage>
        <taxon>Eukaryota</taxon>
        <taxon>Fungi</taxon>
        <taxon>Dikarya</taxon>
        <taxon>Ascomycota</taxon>
        <taxon>Pezizomycotina</taxon>
        <taxon>Leotiomycetes</taxon>
        <taxon>Helotiales</taxon>
        <taxon>Dermateaceae</taxon>
        <taxon>Phlyctema</taxon>
    </lineage>
</organism>
<evidence type="ECO:0000313" key="3">
    <source>
        <dbReference type="Proteomes" id="UP001629113"/>
    </source>
</evidence>
<dbReference type="InterPro" id="IPR050300">
    <property type="entry name" value="GDXG_lipolytic_enzyme"/>
</dbReference>
<dbReference type="Gene3D" id="3.40.50.1820">
    <property type="entry name" value="alpha/beta hydrolase"/>
    <property type="match status" value="1"/>
</dbReference>
<accession>A0ABR4P7F7</accession>
<dbReference type="Pfam" id="PF10340">
    <property type="entry name" value="Say1_Mug180"/>
    <property type="match status" value="1"/>
</dbReference>